<evidence type="ECO:0000313" key="10">
    <source>
        <dbReference type="Proteomes" id="UP000077037"/>
    </source>
</evidence>
<dbReference type="Pfam" id="PF02472">
    <property type="entry name" value="ExbD"/>
    <property type="match status" value="1"/>
</dbReference>
<keyword evidence="7" id="KW-0813">Transport</keyword>
<dbReference type="Proteomes" id="UP000077037">
    <property type="component" value="Unassembled WGS sequence"/>
</dbReference>
<evidence type="ECO:0000256" key="3">
    <source>
        <dbReference type="ARBA" id="ARBA00022475"/>
    </source>
</evidence>
<evidence type="ECO:0000256" key="8">
    <source>
        <dbReference type="SAM" id="Phobius"/>
    </source>
</evidence>
<evidence type="ECO:0000313" key="9">
    <source>
        <dbReference type="EMBL" id="SAI55811.1"/>
    </source>
</evidence>
<sequence>MNFRGGRDSGRDELDINLIPLIDVLLVMLIFLAATTTFAHYTQLKITLPQAAAGQEAPPALEVAISQDGHYALNGVLMDASTPAGIAAALAQAAQGKPEAVLVINADAQATHQSVVNVMEAARQAGIGRVNFAAQTAR</sequence>
<evidence type="ECO:0000256" key="4">
    <source>
        <dbReference type="ARBA" id="ARBA00022692"/>
    </source>
</evidence>
<comment type="similarity">
    <text evidence="2 7">Belongs to the ExbD/TolR family.</text>
</comment>
<evidence type="ECO:0000256" key="5">
    <source>
        <dbReference type="ARBA" id="ARBA00022989"/>
    </source>
</evidence>
<keyword evidence="5 8" id="KW-1133">Transmembrane helix</keyword>
<reference evidence="9 10" key="1">
    <citation type="submission" date="2016-03" db="EMBL/GenBank/DDBJ databases">
        <authorList>
            <consortium name="Pathogen Informatics"/>
        </authorList>
    </citation>
    <scope>NUCLEOTIDE SEQUENCE [LARGE SCALE GENOMIC DNA]</scope>
    <source>
        <strain evidence="9 10">NCTC13364</strain>
    </source>
</reference>
<dbReference type="OrthoDB" id="424972at2"/>
<evidence type="ECO:0000256" key="1">
    <source>
        <dbReference type="ARBA" id="ARBA00004162"/>
    </source>
</evidence>
<dbReference type="PANTHER" id="PTHR30558:SF3">
    <property type="entry name" value="BIOPOLYMER TRANSPORT PROTEIN EXBD-RELATED"/>
    <property type="match status" value="1"/>
</dbReference>
<keyword evidence="4 7" id="KW-0812">Transmembrane</keyword>
<dbReference type="RefSeq" id="WP_066419881.1">
    <property type="nucleotide sequence ID" value="NZ_FKBS01000029.1"/>
</dbReference>
<protein>
    <submittedName>
        <fullName evidence="9">Biopolymer transport protein</fullName>
    </submittedName>
</protein>
<organism evidence="9 10">
    <name type="scientific">Bordetella ansorpii</name>
    <dbReference type="NCBI Taxonomy" id="288768"/>
    <lineage>
        <taxon>Bacteria</taxon>
        <taxon>Pseudomonadati</taxon>
        <taxon>Pseudomonadota</taxon>
        <taxon>Betaproteobacteria</taxon>
        <taxon>Burkholderiales</taxon>
        <taxon>Alcaligenaceae</taxon>
        <taxon>Bordetella</taxon>
    </lineage>
</organism>
<accession>A0A157RCQ3</accession>
<dbReference type="AlphaFoldDB" id="A0A157RCQ3"/>
<evidence type="ECO:0000256" key="2">
    <source>
        <dbReference type="ARBA" id="ARBA00005811"/>
    </source>
</evidence>
<proteinExistence type="inferred from homology"/>
<dbReference type="Gene3D" id="3.30.420.270">
    <property type="match status" value="1"/>
</dbReference>
<dbReference type="PANTHER" id="PTHR30558">
    <property type="entry name" value="EXBD MEMBRANE COMPONENT OF PMF-DRIVEN MACROMOLECULE IMPORT SYSTEM"/>
    <property type="match status" value="1"/>
</dbReference>
<keyword evidence="7" id="KW-0653">Protein transport</keyword>
<dbReference type="GO" id="GO:0015031">
    <property type="term" value="P:protein transport"/>
    <property type="evidence" value="ECO:0007669"/>
    <property type="project" value="UniProtKB-KW"/>
</dbReference>
<keyword evidence="6 8" id="KW-0472">Membrane</keyword>
<dbReference type="InterPro" id="IPR003400">
    <property type="entry name" value="ExbD"/>
</dbReference>
<gene>
    <name evidence="9" type="primary">exbD_3</name>
    <name evidence="9" type="ORF">SAMEA1982600_04677</name>
</gene>
<dbReference type="GO" id="GO:0022857">
    <property type="term" value="F:transmembrane transporter activity"/>
    <property type="evidence" value="ECO:0007669"/>
    <property type="project" value="InterPro"/>
</dbReference>
<feature type="transmembrane region" description="Helical" evidence="8">
    <location>
        <begin position="21"/>
        <end position="41"/>
    </location>
</feature>
<comment type="subcellular location">
    <subcellularLocation>
        <location evidence="1">Cell membrane</location>
        <topology evidence="1">Single-pass membrane protein</topology>
    </subcellularLocation>
    <subcellularLocation>
        <location evidence="7">Cell membrane</location>
        <topology evidence="7">Single-pass type II membrane protein</topology>
    </subcellularLocation>
</comment>
<dbReference type="EMBL" id="FKBS01000029">
    <property type="protein sequence ID" value="SAI55811.1"/>
    <property type="molecule type" value="Genomic_DNA"/>
</dbReference>
<evidence type="ECO:0000256" key="6">
    <source>
        <dbReference type="ARBA" id="ARBA00023136"/>
    </source>
</evidence>
<keyword evidence="3" id="KW-1003">Cell membrane</keyword>
<dbReference type="GO" id="GO:0005886">
    <property type="term" value="C:plasma membrane"/>
    <property type="evidence" value="ECO:0007669"/>
    <property type="project" value="UniProtKB-SubCell"/>
</dbReference>
<name>A0A157RCQ3_9BORD</name>
<evidence type="ECO:0000256" key="7">
    <source>
        <dbReference type="RuleBase" id="RU003879"/>
    </source>
</evidence>